<dbReference type="NCBIfam" id="NF037970">
    <property type="entry name" value="vanZ_1"/>
    <property type="match status" value="1"/>
</dbReference>
<protein>
    <submittedName>
        <fullName evidence="3">VanZ family protein</fullName>
    </submittedName>
</protein>
<keyword evidence="4" id="KW-1185">Reference proteome</keyword>
<reference evidence="3" key="2">
    <citation type="submission" date="2020-09" db="EMBL/GenBank/DDBJ databases">
        <authorList>
            <person name="Sun Q."/>
            <person name="Ohkuma M."/>
        </authorList>
    </citation>
    <scope>NUCLEOTIDE SEQUENCE</scope>
    <source>
        <strain evidence="3">JCM 17251</strain>
    </source>
</reference>
<accession>A0A917XTU3</accession>
<evidence type="ECO:0000313" key="3">
    <source>
        <dbReference type="EMBL" id="GGN53596.1"/>
    </source>
</evidence>
<keyword evidence="1" id="KW-0472">Membrane</keyword>
<keyword evidence="1" id="KW-0812">Transmembrane</keyword>
<dbReference type="EMBL" id="BMOS01000005">
    <property type="protein sequence ID" value="GGN53596.1"/>
    <property type="molecule type" value="Genomic_DNA"/>
</dbReference>
<proteinExistence type="predicted"/>
<dbReference type="PANTHER" id="PTHR28008:SF1">
    <property type="entry name" value="DOMAIN PROTEIN, PUTATIVE (AFU_ORTHOLOGUE AFUA_3G10980)-RELATED"/>
    <property type="match status" value="1"/>
</dbReference>
<dbReference type="Pfam" id="PF04892">
    <property type="entry name" value="VanZ"/>
    <property type="match status" value="1"/>
</dbReference>
<dbReference type="PIRSF" id="PIRSF019083">
    <property type="entry name" value="UCP019083_VanZ"/>
    <property type="match status" value="1"/>
</dbReference>
<feature type="transmembrane region" description="Helical" evidence="1">
    <location>
        <begin position="78"/>
        <end position="96"/>
    </location>
</feature>
<dbReference type="AlphaFoldDB" id="A0A917XTU3"/>
<feature type="transmembrane region" description="Helical" evidence="1">
    <location>
        <begin position="5"/>
        <end position="23"/>
    </location>
</feature>
<comment type="caution">
    <text evidence="3">The sequence shown here is derived from an EMBL/GenBank/DDBJ whole genome shotgun (WGS) entry which is preliminary data.</text>
</comment>
<evidence type="ECO:0000313" key="4">
    <source>
        <dbReference type="Proteomes" id="UP000624041"/>
    </source>
</evidence>
<keyword evidence="1" id="KW-1133">Transmembrane helix</keyword>
<dbReference type="InterPro" id="IPR016747">
    <property type="entry name" value="Phosphotransbutyrylase"/>
</dbReference>
<feature type="transmembrane region" description="Helical" evidence="1">
    <location>
        <begin position="103"/>
        <end position="120"/>
    </location>
</feature>
<sequence>MDKKYWYWLLPVLWMGIIFYSSATPYEQQDMKPFLGESVNLGFLEPLVNEVRFTYNGSIVSIETHGVEGIVEFFVRKGAHVFVFLFLTCLFKIALARTTSLRFKIQLLLAFLLTVAYAIMDEIHQGFTPNRTPYIGDVFLDSMGGLIAVVLPTIIRKRSLSK</sequence>
<dbReference type="Proteomes" id="UP000624041">
    <property type="component" value="Unassembled WGS sequence"/>
</dbReference>
<evidence type="ECO:0000256" key="1">
    <source>
        <dbReference type="SAM" id="Phobius"/>
    </source>
</evidence>
<dbReference type="PANTHER" id="PTHR28008">
    <property type="entry name" value="DOMAIN PROTEIN, PUTATIVE (AFU_ORTHOLOGUE AFUA_3G10980)-RELATED"/>
    <property type="match status" value="1"/>
</dbReference>
<dbReference type="InterPro" id="IPR006976">
    <property type="entry name" value="VanZ-like"/>
</dbReference>
<feature type="transmembrane region" description="Helical" evidence="1">
    <location>
        <begin position="132"/>
        <end position="155"/>
    </location>
</feature>
<organism evidence="3 4">
    <name type="scientific">Oceanobacillus indicireducens</name>
    <dbReference type="NCBI Taxonomy" id="1004261"/>
    <lineage>
        <taxon>Bacteria</taxon>
        <taxon>Bacillati</taxon>
        <taxon>Bacillota</taxon>
        <taxon>Bacilli</taxon>
        <taxon>Bacillales</taxon>
        <taxon>Bacillaceae</taxon>
        <taxon>Oceanobacillus</taxon>
    </lineage>
</organism>
<gene>
    <name evidence="3" type="ORF">GCM10007971_10230</name>
</gene>
<evidence type="ECO:0000259" key="2">
    <source>
        <dbReference type="Pfam" id="PF04892"/>
    </source>
</evidence>
<dbReference type="RefSeq" id="WP_229782574.1">
    <property type="nucleotide sequence ID" value="NZ_BMOS01000005.1"/>
</dbReference>
<feature type="domain" description="VanZ-like" evidence="2">
    <location>
        <begin position="8"/>
        <end position="155"/>
    </location>
</feature>
<name>A0A917XTU3_9BACI</name>
<reference evidence="3" key="1">
    <citation type="journal article" date="2014" name="Int. J. Syst. Evol. Microbiol.">
        <title>Complete genome sequence of Corynebacterium casei LMG S-19264T (=DSM 44701T), isolated from a smear-ripened cheese.</title>
        <authorList>
            <consortium name="US DOE Joint Genome Institute (JGI-PGF)"/>
            <person name="Walter F."/>
            <person name="Albersmeier A."/>
            <person name="Kalinowski J."/>
            <person name="Ruckert C."/>
        </authorList>
    </citation>
    <scope>NUCLEOTIDE SEQUENCE</scope>
    <source>
        <strain evidence="3">JCM 17251</strain>
    </source>
</reference>